<dbReference type="KEGG" id="mant:BHD05_07850"/>
<dbReference type="RefSeq" id="WP_161885939.1">
    <property type="nucleotide sequence ID" value="NZ_CP017146.1"/>
</dbReference>
<name>A0A7L5AHP5_9MICO</name>
<dbReference type="Proteomes" id="UP000464507">
    <property type="component" value="Chromosome"/>
</dbReference>
<keyword evidence="4" id="KW-1185">Reference proteome</keyword>
<reference evidence="3 4" key="1">
    <citation type="submission" date="2016-09" db="EMBL/GenBank/DDBJ databases">
        <title>Complete genome sequence of microbes from the polar regions.</title>
        <authorList>
            <person name="Liao L."/>
            <person name="Chen B."/>
        </authorList>
    </citation>
    <scope>NUCLEOTIDE SEQUENCE [LARGE SCALE GENOMIC DNA]</scope>
    <source>
        <strain evidence="3 4">ZS314</strain>
    </source>
</reference>
<gene>
    <name evidence="3" type="ORF">BHD05_07850</name>
</gene>
<evidence type="ECO:0000313" key="4">
    <source>
        <dbReference type="Proteomes" id="UP000464507"/>
    </source>
</evidence>
<dbReference type="OrthoDB" id="5007417at2"/>
<accession>A0A7L5AHP5</accession>
<dbReference type="AlphaFoldDB" id="A0A7L5AHP5"/>
<evidence type="ECO:0000256" key="2">
    <source>
        <dbReference type="SAM" id="Phobius"/>
    </source>
</evidence>
<keyword evidence="2" id="KW-0812">Transmembrane</keyword>
<evidence type="ECO:0000313" key="3">
    <source>
        <dbReference type="EMBL" id="QHO69566.1"/>
    </source>
</evidence>
<keyword evidence="2" id="KW-1133">Transmembrane helix</keyword>
<keyword evidence="2" id="KW-0472">Membrane</keyword>
<dbReference type="EMBL" id="CP017146">
    <property type="protein sequence ID" value="QHO69566.1"/>
    <property type="molecule type" value="Genomic_DNA"/>
</dbReference>
<proteinExistence type="predicted"/>
<feature type="region of interest" description="Disordered" evidence="1">
    <location>
        <begin position="73"/>
        <end position="95"/>
    </location>
</feature>
<evidence type="ECO:0000256" key="1">
    <source>
        <dbReference type="SAM" id="MobiDB-lite"/>
    </source>
</evidence>
<feature type="transmembrane region" description="Helical" evidence="2">
    <location>
        <begin position="41"/>
        <end position="62"/>
    </location>
</feature>
<protein>
    <submittedName>
        <fullName evidence="3">Uncharacterized protein</fullName>
    </submittedName>
</protein>
<organism evidence="3 4">
    <name type="scientific">Marisediminicola antarctica</name>
    <dbReference type="NCBI Taxonomy" id="674079"/>
    <lineage>
        <taxon>Bacteria</taxon>
        <taxon>Bacillati</taxon>
        <taxon>Actinomycetota</taxon>
        <taxon>Actinomycetes</taxon>
        <taxon>Micrococcales</taxon>
        <taxon>Microbacteriaceae</taxon>
        <taxon>Marisediminicola</taxon>
    </lineage>
</organism>
<sequence>MPTEAELRAWLREGDLGSPAREADAGSVIRRSRRRRLPRQLAAGGTLTLAIAGIGVAGFTGLRGVPMGASVSDATAESAPETFPGEEASDAAGGGAIQPAPASKVNPCGGSIADVAPSAGLVLETRFAPSAPAGGQSVDGIVTLTNTGTESITGTTAATPAITLSQDGEVLWHSNGPMIMMVVEVDLAPGESLEYPASFTAVQCGEEDESSESFRDDLPALGAGSYELSAAIDFLAADGSRMPTVTGPRSPITLD</sequence>